<dbReference type="GO" id="GO:0016989">
    <property type="term" value="F:sigma factor antagonist activity"/>
    <property type="evidence" value="ECO:0007669"/>
    <property type="project" value="TreeGrafter"/>
</dbReference>
<sequence>MDAHILDEAAQWMARRHATGFGAAQQAELAQWRSRSATHEAVWQRIEQLQLRMDGVPPSMGMAVLNRSRAGSRRHVLRATALVLATPMLGWLSYRHLPWQVWSADFSTATGETRDVTLADHSHVLLNTASAISTRFDSEARRVRHHAGEILVETAHDSVYQALPFVVQTDDGLLRALGTRFTVRKHAHGTTLAVLQGAVQVTPAQSGQSLVVQAGEQVSFNSHQTGAVTPLPPHTDAWVRGTLYAQDMRLDDFLAELQRYRPGVLQCAPGVADLRVSGVFQLRDTDRILELLTQTLRVRTQARTRYWVTLIPA</sequence>
<dbReference type="PIRSF" id="PIRSF018266">
    <property type="entry name" value="FecR"/>
    <property type="match status" value="1"/>
</dbReference>
<comment type="caution">
    <text evidence="3">The sequence shown here is derived from an EMBL/GenBank/DDBJ whole genome shotgun (WGS) entry which is preliminary data.</text>
</comment>
<reference evidence="4" key="1">
    <citation type="submission" date="2017-09" db="EMBL/GenBank/DDBJ databases">
        <title>FDA dAtabase for Regulatory Grade micrObial Sequences (FDA-ARGOS): Supporting development and validation of Infectious Disease Dx tests.</title>
        <authorList>
            <person name="Minogue T."/>
            <person name="Wolcott M."/>
            <person name="Wasieloski L."/>
            <person name="Aguilar W."/>
            <person name="Moore D."/>
            <person name="Tallon L."/>
            <person name="Sadzewicz L."/>
            <person name="Ott S."/>
            <person name="Zhao X."/>
            <person name="Nagaraj S."/>
            <person name="Vavikolanu K."/>
            <person name="Aluvathingal J."/>
            <person name="Nadendla S."/>
            <person name="Sichtig H."/>
        </authorList>
    </citation>
    <scope>NUCLEOTIDE SEQUENCE [LARGE SCALE GENOMIC DNA]</scope>
    <source>
        <strain evidence="4">FDAARGOS_394</strain>
    </source>
</reference>
<feature type="domain" description="FecR protein" evidence="1">
    <location>
        <begin position="105"/>
        <end position="200"/>
    </location>
</feature>
<protein>
    <submittedName>
        <fullName evidence="3">Iron dicitrate transport regulator FecR</fullName>
    </submittedName>
</protein>
<accession>A0A2A7V0J8</accession>
<dbReference type="InterPro" id="IPR012373">
    <property type="entry name" value="Ferrdict_sens_TM"/>
</dbReference>
<gene>
    <name evidence="3" type="ORF">CRM82_10970</name>
</gene>
<dbReference type="Proteomes" id="UP000220246">
    <property type="component" value="Unassembled WGS sequence"/>
</dbReference>
<evidence type="ECO:0000313" key="3">
    <source>
        <dbReference type="EMBL" id="PEH91023.1"/>
    </source>
</evidence>
<dbReference type="GeneID" id="80801130"/>
<organism evidence="3 4">
    <name type="scientific">Comamonas terrigena</name>
    <dbReference type="NCBI Taxonomy" id="32013"/>
    <lineage>
        <taxon>Bacteria</taxon>
        <taxon>Pseudomonadati</taxon>
        <taxon>Pseudomonadota</taxon>
        <taxon>Betaproteobacteria</taxon>
        <taxon>Burkholderiales</taxon>
        <taxon>Comamonadaceae</taxon>
        <taxon>Comamonas</taxon>
    </lineage>
</organism>
<feature type="domain" description="FecR N-terminal" evidence="2">
    <location>
        <begin position="7"/>
        <end position="49"/>
    </location>
</feature>
<dbReference type="OrthoDB" id="1100567at2"/>
<keyword evidence="4" id="KW-1185">Reference proteome</keyword>
<dbReference type="PANTHER" id="PTHR30273:SF2">
    <property type="entry name" value="PROTEIN FECR"/>
    <property type="match status" value="1"/>
</dbReference>
<dbReference type="RefSeq" id="WP_066536131.1">
    <property type="nucleotide sequence ID" value="NZ_DALZSI010000006.1"/>
</dbReference>
<evidence type="ECO:0000259" key="1">
    <source>
        <dbReference type="Pfam" id="PF04773"/>
    </source>
</evidence>
<dbReference type="InterPro" id="IPR032623">
    <property type="entry name" value="FecR_N"/>
</dbReference>
<dbReference type="Pfam" id="PF04773">
    <property type="entry name" value="FecR"/>
    <property type="match status" value="1"/>
</dbReference>
<evidence type="ECO:0000313" key="4">
    <source>
        <dbReference type="Proteomes" id="UP000220246"/>
    </source>
</evidence>
<dbReference type="STRING" id="1219032.GCA_001515545_01508"/>
<dbReference type="Pfam" id="PF16220">
    <property type="entry name" value="DUF4880"/>
    <property type="match status" value="1"/>
</dbReference>
<dbReference type="InterPro" id="IPR006860">
    <property type="entry name" value="FecR"/>
</dbReference>
<dbReference type="PANTHER" id="PTHR30273">
    <property type="entry name" value="PERIPLASMIC SIGNAL SENSOR AND SIGMA FACTOR ACTIVATOR FECR-RELATED"/>
    <property type="match status" value="1"/>
</dbReference>
<proteinExistence type="predicted"/>
<name>A0A2A7V0J8_COMTR</name>
<dbReference type="AlphaFoldDB" id="A0A2A7V0J8"/>
<evidence type="ECO:0000259" key="2">
    <source>
        <dbReference type="Pfam" id="PF16220"/>
    </source>
</evidence>
<dbReference type="EMBL" id="PDEA01000001">
    <property type="protein sequence ID" value="PEH91023.1"/>
    <property type="molecule type" value="Genomic_DNA"/>
</dbReference>
<dbReference type="Gene3D" id="2.60.120.1440">
    <property type="match status" value="1"/>
</dbReference>